<dbReference type="PANTHER" id="PTHR35863:SF1">
    <property type="entry name" value="COBALT-PRECORRIN-5B C(1)-METHYLTRANSFERASE"/>
    <property type="match status" value="1"/>
</dbReference>
<keyword evidence="1 5" id="KW-0169">Cobalamin biosynthesis</keyword>
<evidence type="ECO:0000256" key="5">
    <source>
        <dbReference type="HAMAP-Rule" id="MF_00787"/>
    </source>
</evidence>
<gene>
    <name evidence="5" type="primary">cbiD</name>
    <name evidence="6" type="ORF">dnm_050750</name>
</gene>
<dbReference type="GO" id="GO:0032259">
    <property type="term" value="P:methylation"/>
    <property type="evidence" value="ECO:0007669"/>
    <property type="project" value="UniProtKB-KW"/>
</dbReference>
<dbReference type="HAMAP" id="MF_00787">
    <property type="entry name" value="CbiD"/>
    <property type="match status" value="1"/>
</dbReference>
<comment type="similarity">
    <text evidence="5">Belongs to the CbiD family.</text>
</comment>
<keyword evidence="7" id="KW-1185">Reference proteome</keyword>
<comment type="pathway">
    <text evidence="5">Cofactor biosynthesis; adenosylcobalamin biosynthesis; cob(II)yrinate a,c-diamide from sirohydrochlorin (anaerobic route): step 6/10.</text>
</comment>
<dbReference type="Gene3D" id="3.30.2110.10">
    <property type="entry name" value="CbiD-like"/>
    <property type="match status" value="1"/>
</dbReference>
<dbReference type="EMBL" id="CP061800">
    <property type="protein sequence ID" value="QTA89028.1"/>
    <property type="molecule type" value="Genomic_DNA"/>
</dbReference>
<protein>
    <recommendedName>
        <fullName evidence="5">Cobalt-precorrin-5B C(1)-methyltransferase</fullName>
        <ecNumber evidence="5">2.1.1.195</ecNumber>
    </recommendedName>
    <alternativeName>
        <fullName evidence="5">Cobalt-precorrin-6A synthase</fullName>
    </alternativeName>
</protein>
<dbReference type="GO" id="GO:0019251">
    <property type="term" value="P:anaerobic cobalamin biosynthetic process"/>
    <property type="evidence" value="ECO:0007669"/>
    <property type="project" value="UniProtKB-UniRule"/>
</dbReference>
<comment type="function">
    <text evidence="5">Catalyzes the methylation of C-1 in cobalt-precorrin-5B to form cobalt-precorrin-6A.</text>
</comment>
<evidence type="ECO:0000313" key="6">
    <source>
        <dbReference type="EMBL" id="QTA89028.1"/>
    </source>
</evidence>
<evidence type="ECO:0000313" key="7">
    <source>
        <dbReference type="Proteomes" id="UP000663722"/>
    </source>
</evidence>
<dbReference type="SUPFAM" id="SSF111342">
    <property type="entry name" value="CbiD-like"/>
    <property type="match status" value="1"/>
</dbReference>
<keyword evidence="3 5" id="KW-0808">Transferase</keyword>
<evidence type="ECO:0000256" key="2">
    <source>
        <dbReference type="ARBA" id="ARBA00022603"/>
    </source>
</evidence>
<dbReference type="NCBIfam" id="TIGR00312">
    <property type="entry name" value="cbiD"/>
    <property type="match status" value="1"/>
</dbReference>
<dbReference type="GO" id="GO:0008168">
    <property type="term" value="F:methyltransferase activity"/>
    <property type="evidence" value="ECO:0007669"/>
    <property type="project" value="UniProtKB-UniRule"/>
</dbReference>
<keyword evidence="2 5" id="KW-0489">Methyltransferase</keyword>
<dbReference type="InterPro" id="IPR002748">
    <property type="entry name" value="CbiD"/>
</dbReference>
<sequence length="368" mass="39643">MAKENKQNLKTGFTTGAAATAAVKGGLCLLLNGAAPSEVRIKLLTGDDIDIPIHACVFEDEKSVRCTVIKDAGDDPDITHRAEIGANVTFSDNETQDSVIITGGKGVGRVTKPGLEIPPGEPAINPGPRKMIIQTVHEVLRNHGIRRTIRVEIFVPEGETLAQKTLNPRLGIIGGISILGTTGVVRPMSHDAYIATIKSSLSVARAAGLSQVVMTTGRRSERFSQSLMRELPEEAFIQIGDFFKMSLESASDKGFDLITLAVFFGKAVKMAQGIPHTHAAKSSLTLHKLSDWSFEVTKDEAFAKKIFSANTARHAFDLILNEYPKIISYVGKEMICSARSFAASSVSVHGIIFDYSGDVVFDNAKACQ</sequence>
<dbReference type="RefSeq" id="WP_207683538.1">
    <property type="nucleotide sequence ID" value="NZ_CP061800.1"/>
</dbReference>
<proteinExistence type="inferred from homology"/>
<dbReference type="Pfam" id="PF01888">
    <property type="entry name" value="CbiD"/>
    <property type="match status" value="1"/>
</dbReference>
<dbReference type="AlphaFoldDB" id="A0A975BPL4"/>
<dbReference type="EC" id="2.1.1.195" evidence="5"/>
<accession>A0A975BPL4</accession>
<reference evidence="6" key="1">
    <citation type="journal article" date="2021" name="Microb. Physiol.">
        <title>Proteogenomic Insights into the Physiology of Marine, Sulfate-Reducing, Filamentous Desulfonema limicola and Desulfonema magnum.</title>
        <authorList>
            <person name="Schnaars V."/>
            <person name="Wohlbrand L."/>
            <person name="Scheve S."/>
            <person name="Hinrichs C."/>
            <person name="Reinhardt R."/>
            <person name="Rabus R."/>
        </authorList>
    </citation>
    <scope>NUCLEOTIDE SEQUENCE</scope>
    <source>
        <strain evidence="6">4be13</strain>
    </source>
</reference>
<evidence type="ECO:0000256" key="3">
    <source>
        <dbReference type="ARBA" id="ARBA00022679"/>
    </source>
</evidence>
<dbReference type="PANTHER" id="PTHR35863">
    <property type="entry name" value="COBALT-PRECORRIN-5B C(1)-METHYLTRANSFERASE"/>
    <property type="match status" value="1"/>
</dbReference>
<organism evidence="6 7">
    <name type="scientific">Desulfonema magnum</name>
    <dbReference type="NCBI Taxonomy" id="45655"/>
    <lineage>
        <taxon>Bacteria</taxon>
        <taxon>Pseudomonadati</taxon>
        <taxon>Thermodesulfobacteriota</taxon>
        <taxon>Desulfobacteria</taxon>
        <taxon>Desulfobacterales</taxon>
        <taxon>Desulfococcaceae</taxon>
        <taxon>Desulfonema</taxon>
    </lineage>
</organism>
<comment type="catalytic activity">
    <reaction evidence="5">
        <text>Co-precorrin-5B + S-adenosyl-L-methionine = Co-precorrin-6A + S-adenosyl-L-homocysteine</text>
        <dbReference type="Rhea" id="RHEA:26285"/>
        <dbReference type="ChEBI" id="CHEBI:57856"/>
        <dbReference type="ChEBI" id="CHEBI:59789"/>
        <dbReference type="ChEBI" id="CHEBI:60063"/>
        <dbReference type="ChEBI" id="CHEBI:60064"/>
        <dbReference type="EC" id="2.1.1.195"/>
    </reaction>
</comment>
<name>A0A975BPL4_9BACT</name>
<keyword evidence="4 5" id="KW-0949">S-adenosyl-L-methionine</keyword>
<dbReference type="PIRSF" id="PIRSF026782">
    <property type="entry name" value="CbiD"/>
    <property type="match status" value="1"/>
</dbReference>
<dbReference type="KEGG" id="dmm:dnm_050750"/>
<dbReference type="NCBIfam" id="NF000849">
    <property type="entry name" value="PRK00075.1-1"/>
    <property type="match status" value="1"/>
</dbReference>
<dbReference type="Proteomes" id="UP000663722">
    <property type="component" value="Chromosome"/>
</dbReference>
<evidence type="ECO:0000256" key="4">
    <source>
        <dbReference type="ARBA" id="ARBA00022691"/>
    </source>
</evidence>
<evidence type="ECO:0000256" key="1">
    <source>
        <dbReference type="ARBA" id="ARBA00022573"/>
    </source>
</evidence>
<dbReference type="InterPro" id="IPR036074">
    <property type="entry name" value="CbiD_sf"/>
</dbReference>